<dbReference type="eggNOG" id="KOG1399">
    <property type="taxonomic scope" value="Eukaryota"/>
</dbReference>
<sequence length="835" mass="94875">MTKITTPDQASPRPLISRHVAVIGAGAARELVREGHGVVVFERGDQVGGTWVYNPTVESDPLGLDQDDDERDPRSFPGHREVLMYFKDFAKEFGVEELVRFQTQVVYVGMVESGNKWKVTSKKRSGDNQVEVNDVFDAAVVCVGHYSEPRLADIPGIDAWPGKEIHSHSYRIPGPFQDRVVVLIGFGTNATDISRDIAGVAKEVHVAYKSISHEKIGKQLGYVNIWLHSMIKSVHDDGSVVFHDESVVFADVIIHCTGYKYHFPFLETNGIVTVDDNRVGPLYKHVFPPALAPWLSFVGIPMKIIPFPTWELQSKWIAGILSNPITVPSEEDMMKDINSYYSMLEVSCTPKRYAHNISNSRPSISIEPHKPIRERERAPHPSAKLMKWAPSVRAEIYSCFFPPSRVARVTSTQDLRARVLTPRGLRRVKVSKRVDHAPAMPTYLSNECALAVEVVPHFDQRQLCPSTPLVPPVRAGLSYLQSLAFSSSVRTTCGKSIPFNQSIGDTWHSRYKYHFPFLETNGLVTEDDNCVRPLYKHVFPPALAPWLSFVIPFTVCELQCKWIAGVLSNRTTLPSEEDMMEDINVFYSVLEVSGIPKRYTHNLSYHQEIAAVAIEVHITSRSIADEKLGKHPVYDNMCLHSMIKCVNKDSSVVFQDESVIFADVILHCTGYKYHFPFLETNGLVTVDDNCVRPLYKHVFPPALAPWLSFVGLPMKVIPFTVCELQCKWIAGVLSNRTTLPSEEDMMEDINVFYSMLEVSGIPKRYTHNLAYHQFEYDDWLAVQCGCPPYEEWRKQIFFAVARMKHARPETFRDEWDYEDLILQAHHDFIKYLQIK</sequence>
<dbReference type="AlphaFoldDB" id="W9SFS8"/>
<proteinExistence type="inferred from homology"/>
<evidence type="ECO:0000256" key="1">
    <source>
        <dbReference type="ARBA" id="ARBA00009183"/>
    </source>
</evidence>
<organism evidence="8 9">
    <name type="scientific">Morus notabilis</name>
    <dbReference type="NCBI Taxonomy" id="981085"/>
    <lineage>
        <taxon>Eukaryota</taxon>
        <taxon>Viridiplantae</taxon>
        <taxon>Streptophyta</taxon>
        <taxon>Embryophyta</taxon>
        <taxon>Tracheophyta</taxon>
        <taxon>Spermatophyta</taxon>
        <taxon>Magnoliopsida</taxon>
        <taxon>eudicotyledons</taxon>
        <taxon>Gunneridae</taxon>
        <taxon>Pentapetalae</taxon>
        <taxon>rosids</taxon>
        <taxon>fabids</taxon>
        <taxon>Rosales</taxon>
        <taxon>Moraceae</taxon>
        <taxon>Moreae</taxon>
        <taxon>Morus</taxon>
    </lineage>
</organism>
<dbReference type="InterPro" id="IPR036188">
    <property type="entry name" value="FAD/NAD-bd_sf"/>
</dbReference>
<evidence type="ECO:0000256" key="6">
    <source>
        <dbReference type="ARBA" id="ARBA00023033"/>
    </source>
</evidence>
<dbReference type="InterPro" id="IPR020946">
    <property type="entry name" value="Flavin_mOase-like"/>
</dbReference>
<evidence type="ECO:0000256" key="7">
    <source>
        <dbReference type="RuleBase" id="RU361177"/>
    </source>
</evidence>
<protein>
    <recommendedName>
        <fullName evidence="7">Flavin-containing monooxygenase</fullName>
        <ecNumber evidence="7">1.-.-.-</ecNumber>
    </recommendedName>
</protein>
<keyword evidence="2 7" id="KW-0285">Flavoprotein</keyword>
<dbReference type="Gene3D" id="3.50.50.60">
    <property type="entry name" value="FAD/NAD(P)-binding domain"/>
    <property type="match status" value="5"/>
</dbReference>
<keyword evidence="9" id="KW-1185">Reference proteome</keyword>
<evidence type="ECO:0000256" key="2">
    <source>
        <dbReference type="ARBA" id="ARBA00022630"/>
    </source>
</evidence>
<evidence type="ECO:0000313" key="8">
    <source>
        <dbReference type="EMBL" id="EXC26263.1"/>
    </source>
</evidence>
<comment type="cofactor">
    <cofactor evidence="7">
        <name>FAD</name>
        <dbReference type="ChEBI" id="CHEBI:57692"/>
    </cofactor>
</comment>
<keyword evidence="4" id="KW-0521">NADP</keyword>
<dbReference type="STRING" id="981085.W9SFS8"/>
<dbReference type="InterPro" id="IPR050346">
    <property type="entry name" value="FMO-like"/>
</dbReference>
<evidence type="ECO:0000256" key="4">
    <source>
        <dbReference type="ARBA" id="ARBA00022857"/>
    </source>
</evidence>
<dbReference type="FunFam" id="3.50.50.60:FF:000099">
    <property type="entry name" value="Flavin-containing monooxygenase"/>
    <property type="match status" value="1"/>
</dbReference>
<dbReference type="Proteomes" id="UP000030645">
    <property type="component" value="Unassembled WGS sequence"/>
</dbReference>
<dbReference type="GO" id="GO:0050661">
    <property type="term" value="F:NADP binding"/>
    <property type="evidence" value="ECO:0007669"/>
    <property type="project" value="InterPro"/>
</dbReference>
<keyword evidence="6 7" id="KW-0503">Monooxygenase</keyword>
<dbReference type="Pfam" id="PF00743">
    <property type="entry name" value="FMO-like"/>
    <property type="match status" value="4"/>
</dbReference>
<dbReference type="PRINTS" id="PR00370">
    <property type="entry name" value="FMOXYGENASE"/>
</dbReference>
<dbReference type="EMBL" id="KE346101">
    <property type="protein sequence ID" value="EXC26263.1"/>
    <property type="molecule type" value="Genomic_DNA"/>
</dbReference>
<dbReference type="InterPro" id="IPR000960">
    <property type="entry name" value="Flavin_mOase"/>
</dbReference>
<reference evidence="9" key="1">
    <citation type="submission" date="2013-01" db="EMBL/GenBank/DDBJ databases">
        <title>Draft Genome Sequence of a Mulberry Tree, Morus notabilis C.K. Schneid.</title>
        <authorList>
            <person name="He N."/>
            <person name="Zhao S."/>
        </authorList>
    </citation>
    <scope>NUCLEOTIDE SEQUENCE</scope>
</reference>
<keyword evidence="3 7" id="KW-0274">FAD</keyword>
<evidence type="ECO:0000256" key="3">
    <source>
        <dbReference type="ARBA" id="ARBA00022827"/>
    </source>
</evidence>
<evidence type="ECO:0000313" key="9">
    <source>
        <dbReference type="Proteomes" id="UP000030645"/>
    </source>
</evidence>
<dbReference type="EC" id="1.-.-.-" evidence="7"/>
<gene>
    <name evidence="8" type="ORF">L484_022837</name>
</gene>
<dbReference type="GO" id="GO:0004499">
    <property type="term" value="F:N,N-dimethylaniline monooxygenase activity"/>
    <property type="evidence" value="ECO:0007669"/>
    <property type="project" value="InterPro"/>
</dbReference>
<evidence type="ECO:0000256" key="5">
    <source>
        <dbReference type="ARBA" id="ARBA00023002"/>
    </source>
</evidence>
<comment type="similarity">
    <text evidence="1 7">Belongs to the FMO family.</text>
</comment>
<name>W9SFS8_9ROSA</name>
<accession>W9SFS8</accession>
<dbReference type="GO" id="GO:0050660">
    <property type="term" value="F:flavin adenine dinucleotide binding"/>
    <property type="evidence" value="ECO:0007669"/>
    <property type="project" value="InterPro"/>
</dbReference>
<keyword evidence="5 7" id="KW-0560">Oxidoreductase</keyword>
<dbReference type="PANTHER" id="PTHR23023">
    <property type="entry name" value="DIMETHYLANILINE MONOOXYGENASE"/>
    <property type="match status" value="1"/>
</dbReference>
<dbReference type="SUPFAM" id="SSF51905">
    <property type="entry name" value="FAD/NAD(P)-binding domain"/>
    <property type="match status" value="3"/>
</dbReference>